<dbReference type="Gene3D" id="2.130.10.10">
    <property type="entry name" value="YVTN repeat-like/Quinoprotein amine dehydrogenase"/>
    <property type="match status" value="2"/>
</dbReference>
<organism evidence="3 4">
    <name type="scientific">Lacimicrobium alkaliphilum</name>
    <dbReference type="NCBI Taxonomy" id="1526571"/>
    <lineage>
        <taxon>Bacteria</taxon>
        <taxon>Pseudomonadati</taxon>
        <taxon>Pseudomonadota</taxon>
        <taxon>Gammaproteobacteria</taxon>
        <taxon>Alteromonadales</taxon>
        <taxon>Alteromonadaceae</taxon>
        <taxon>Lacimicrobium</taxon>
    </lineage>
</organism>
<dbReference type="SUPFAM" id="SSF50998">
    <property type="entry name" value="Quinoprotein alcohol dehydrogenase-like"/>
    <property type="match status" value="1"/>
</dbReference>
<evidence type="ECO:0000313" key="3">
    <source>
        <dbReference type="EMBL" id="GGD61410.1"/>
    </source>
</evidence>
<feature type="domain" description="Pyrrolo-quinoline quinone repeat" evidence="2">
    <location>
        <begin position="156"/>
        <end position="337"/>
    </location>
</feature>
<dbReference type="EMBL" id="BMGJ01000005">
    <property type="protein sequence ID" value="GGD61410.1"/>
    <property type="molecule type" value="Genomic_DNA"/>
</dbReference>
<evidence type="ECO:0000256" key="1">
    <source>
        <dbReference type="SAM" id="SignalP"/>
    </source>
</evidence>
<protein>
    <recommendedName>
        <fullName evidence="2">Pyrrolo-quinoline quinone repeat domain-containing protein</fullName>
    </recommendedName>
</protein>
<dbReference type="PANTHER" id="PTHR34512:SF30">
    <property type="entry name" value="OUTER MEMBRANE PROTEIN ASSEMBLY FACTOR BAMB"/>
    <property type="match status" value="1"/>
</dbReference>
<dbReference type="Pfam" id="PF13360">
    <property type="entry name" value="PQQ_2"/>
    <property type="match status" value="2"/>
</dbReference>
<sequence length="414" mass="45895">MKLLYAVVAYLLCLLATPLNAAEPLWQHQLDGPISGQPLVTERGIYVTANKSLYQFSAGGELLERLDFSSRLYATPVAYQDGLLIHAEDGLYALDHEGNQRWHHYSVDGPLKTEGQGWGWGEGLFTDPWAWYRSSVTIKGEQAYYGTASGTYAVLLKDGSRLWHSDTGVTHTTPLLVADRLIVGSWNNHLYGLDPQTGQRIWHFEGGTPKGAMADWNGWLGFNLDPVGDNKSVYVGNRGSYFYRISAATGDLIWAVKQATSWIGSPAIIHQDKIYYGLSDGLGLMVQNKSSGNIQQFIPMPHLIFAAPVAAKEHIYFATLSGEVFELNSTTSEYRRVYQTGTSTKNYAVHVKEDGGPIYQKRPVDMTSHLGARWQIQQIWQGLDSILSLSYQHGTLYLGTATGKLISLQVGQVD</sequence>
<feature type="signal peptide" evidence="1">
    <location>
        <begin position="1"/>
        <end position="21"/>
    </location>
</feature>
<comment type="caution">
    <text evidence="3">The sequence shown here is derived from an EMBL/GenBank/DDBJ whole genome shotgun (WGS) entry which is preliminary data.</text>
</comment>
<keyword evidence="4" id="KW-1185">Reference proteome</keyword>
<dbReference type="PANTHER" id="PTHR34512">
    <property type="entry name" value="CELL SURFACE PROTEIN"/>
    <property type="match status" value="1"/>
</dbReference>
<evidence type="ECO:0000259" key="2">
    <source>
        <dbReference type="Pfam" id="PF13360"/>
    </source>
</evidence>
<keyword evidence="1" id="KW-0732">Signal</keyword>
<feature type="chain" id="PRO_5046968088" description="Pyrrolo-quinoline quinone repeat domain-containing protein" evidence="1">
    <location>
        <begin position="22"/>
        <end position="414"/>
    </location>
</feature>
<dbReference type="InterPro" id="IPR002372">
    <property type="entry name" value="PQQ_rpt_dom"/>
</dbReference>
<dbReference type="Proteomes" id="UP000614272">
    <property type="component" value="Unassembled WGS sequence"/>
</dbReference>
<dbReference type="SMART" id="SM00564">
    <property type="entry name" value="PQQ"/>
    <property type="match status" value="4"/>
</dbReference>
<dbReference type="InterPro" id="IPR011047">
    <property type="entry name" value="Quinoprotein_ADH-like_sf"/>
</dbReference>
<gene>
    <name evidence="3" type="ORF">GCM10011357_15940</name>
</gene>
<accession>A0ABQ1R9K5</accession>
<feature type="domain" description="Pyrrolo-quinoline quinone repeat" evidence="2">
    <location>
        <begin position="23"/>
        <end position="108"/>
    </location>
</feature>
<dbReference type="InterPro" id="IPR018391">
    <property type="entry name" value="PQQ_b-propeller_rpt"/>
</dbReference>
<proteinExistence type="predicted"/>
<reference evidence="4" key="1">
    <citation type="journal article" date="2019" name="Int. J. Syst. Evol. Microbiol.">
        <title>The Global Catalogue of Microorganisms (GCM) 10K type strain sequencing project: providing services to taxonomists for standard genome sequencing and annotation.</title>
        <authorList>
            <consortium name="The Broad Institute Genomics Platform"/>
            <consortium name="The Broad Institute Genome Sequencing Center for Infectious Disease"/>
            <person name="Wu L."/>
            <person name="Ma J."/>
        </authorList>
    </citation>
    <scope>NUCLEOTIDE SEQUENCE [LARGE SCALE GENOMIC DNA]</scope>
    <source>
        <strain evidence="4">CGMCC 1.12923</strain>
    </source>
</reference>
<evidence type="ECO:0000313" key="4">
    <source>
        <dbReference type="Proteomes" id="UP000614272"/>
    </source>
</evidence>
<name>A0ABQ1R9K5_9ALTE</name>
<dbReference type="RefSeq" id="WP_099033690.1">
    <property type="nucleotide sequence ID" value="NZ_BMGJ01000005.1"/>
</dbReference>
<dbReference type="InterPro" id="IPR015943">
    <property type="entry name" value="WD40/YVTN_repeat-like_dom_sf"/>
</dbReference>
<dbReference type="Gene3D" id="2.40.10.480">
    <property type="match status" value="1"/>
</dbReference>